<evidence type="ECO:0000313" key="2">
    <source>
        <dbReference type="EMBL" id="KZZ92717.1"/>
    </source>
</evidence>
<comment type="caution">
    <text evidence="2">The sequence shown here is derived from an EMBL/GenBank/DDBJ whole genome shotgun (WGS) entry which is preliminary data.</text>
</comment>
<evidence type="ECO:0000313" key="3">
    <source>
        <dbReference type="Proteomes" id="UP000242877"/>
    </source>
</evidence>
<reference evidence="2 3" key="1">
    <citation type="journal article" date="2016" name="Genome Biol. Evol.">
        <title>Divergent and convergent evolution of fungal pathogenicity.</title>
        <authorList>
            <person name="Shang Y."/>
            <person name="Xiao G."/>
            <person name="Zheng P."/>
            <person name="Cen K."/>
            <person name="Zhan S."/>
            <person name="Wang C."/>
        </authorList>
    </citation>
    <scope>NUCLEOTIDE SEQUENCE [LARGE SCALE GENOMIC DNA]</scope>
    <source>
        <strain evidence="2 3">ARSEF 7405</strain>
    </source>
</reference>
<dbReference type="VEuPathDB" id="FungiDB:AAP_02798"/>
<feature type="region of interest" description="Disordered" evidence="1">
    <location>
        <begin position="1"/>
        <end position="106"/>
    </location>
</feature>
<protein>
    <submittedName>
        <fullName evidence="2">Uncharacterized protein</fullName>
    </submittedName>
</protein>
<proteinExistence type="predicted"/>
<feature type="compositionally biased region" description="Basic and acidic residues" evidence="1">
    <location>
        <begin position="1"/>
        <end position="18"/>
    </location>
</feature>
<feature type="compositionally biased region" description="Basic and acidic residues" evidence="1">
    <location>
        <begin position="71"/>
        <end position="80"/>
    </location>
</feature>
<dbReference type="Proteomes" id="UP000242877">
    <property type="component" value="Unassembled WGS sequence"/>
</dbReference>
<sequence length="137" mass="15199">MDQDAEQHSRSPPRDHKSIFSRFTYQNVPVDEEGAMRSPSQWSQMNCGHILTQSSNSRGPSHDNTDEEDITDRISPRDSILRGSQTTFVDSPGEAPEPFKKGYTTSERASVTTIPCMMPPMPEHLLAQRGNVSHAGG</sequence>
<name>A0A167ZIT4_9EURO</name>
<gene>
    <name evidence="2" type="ORF">AAP_02798</name>
</gene>
<accession>A0A167ZIT4</accession>
<evidence type="ECO:0000256" key="1">
    <source>
        <dbReference type="SAM" id="MobiDB-lite"/>
    </source>
</evidence>
<keyword evidence="3" id="KW-1185">Reference proteome</keyword>
<feature type="compositionally biased region" description="Polar residues" evidence="1">
    <location>
        <begin position="38"/>
        <end position="59"/>
    </location>
</feature>
<dbReference type="EMBL" id="AZGZ01000010">
    <property type="protein sequence ID" value="KZZ92717.1"/>
    <property type="molecule type" value="Genomic_DNA"/>
</dbReference>
<dbReference type="AlphaFoldDB" id="A0A167ZIT4"/>
<organism evidence="2 3">
    <name type="scientific">Ascosphaera apis ARSEF 7405</name>
    <dbReference type="NCBI Taxonomy" id="392613"/>
    <lineage>
        <taxon>Eukaryota</taxon>
        <taxon>Fungi</taxon>
        <taxon>Dikarya</taxon>
        <taxon>Ascomycota</taxon>
        <taxon>Pezizomycotina</taxon>
        <taxon>Eurotiomycetes</taxon>
        <taxon>Eurotiomycetidae</taxon>
        <taxon>Onygenales</taxon>
        <taxon>Ascosphaeraceae</taxon>
        <taxon>Ascosphaera</taxon>
    </lineage>
</organism>